<evidence type="ECO:0000313" key="7">
    <source>
        <dbReference type="Proteomes" id="UP000311713"/>
    </source>
</evidence>
<accession>A0A5C4UWT9</accession>
<keyword evidence="7" id="KW-1185">Reference proteome</keyword>
<dbReference type="Proteomes" id="UP000311713">
    <property type="component" value="Unassembled WGS sequence"/>
</dbReference>
<dbReference type="InterPro" id="IPR051814">
    <property type="entry name" value="NAD(P)H-dep_FMN_reductase"/>
</dbReference>
<evidence type="ECO:0000256" key="3">
    <source>
        <dbReference type="ARBA" id="ARBA00023002"/>
    </source>
</evidence>
<dbReference type="NCBIfam" id="TIGR04037">
    <property type="entry name" value="LLM_duo_CE1759"/>
    <property type="match status" value="1"/>
</dbReference>
<dbReference type="InterPro" id="IPR005025">
    <property type="entry name" value="FMN_Rdtase-like_dom"/>
</dbReference>
<gene>
    <name evidence="6" type="ORF">FH715_20215</name>
</gene>
<feature type="region of interest" description="Disordered" evidence="4">
    <location>
        <begin position="187"/>
        <end position="215"/>
    </location>
</feature>
<keyword evidence="2" id="KW-0288">FMN</keyword>
<organism evidence="6 7">
    <name type="scientific">Streptomyces sedi</name>
    <dbReference type="NCBI Taxonomy" id="555059"/>
    <lineage>
        <taxon>Bacteria</taxon>
        <taxon>Bacillati</taxon>
        <taxon>Actinomycetota</taxon>
        <taxon>Actinomycetes</taxon>
        <taxon>Kitasatosporales</taxon>
        <taxon>Streptomycetaceae</taxon>
        <taxon>Streptomyces</taxon>
    </lineage>
</organism>
<sequence length="230" mass="23842">MTSPTPRTLVVVTAGLSQPSSTRLLADRLAEATRRPLADAGAPVETRVVELRDLATDIAGNLVTGFPAPALREAVETVERADAVIAVTPVFAASYSGLFKSFFDLFEPTALTGTPVLLAATGGTARHSLVLEHAMRPLFSYLRAAVVPTAVFAAAEDWGGDGDPLTDTLPTRISRAAGELAALLSARAGETGPRAPSEAAEPSAEGTAERGSSGLRVTPFAEQLAALRPR</sequence>
<reference evidence="6 7" key="1">
    <citation type="submission" date="2019-06" db="EMBL/GenBank/DDBJ databases">
        <title>Draft genome of Streptomyces sedi sp. JCM16909.</title>
        <authorList>
            <person name="Klykleung N."/>
            <person name="Tanasupawat S."/>
            <person name="Kudo T."/>
            <person name="Yuki M."/>
            <person name="Ohkuma M."/>
        </authorList>
    </citation>
    <scope>NUCLEOTIDE SEQUENCE [LARGE SCALE GENOMIC DNA]</scope>
    <source>
        <strain evidence="6 7">JCM 16909</strain>
    </source>
</reference>
<dbReference type="Gene3D" id="3.40.50.360">
    <property type="match status" value="1"/>
</dbReference>
<evidence type="ECO:0000256" key="2">
    <source>
        <dbReference type="ARBA" id="ARBA00022643"/>
    </source>
</evidence>
<comment type="caution">
    <text evidence="6">The sequence shown here is derived from an EMBL/GenBank/DDBJ whole genome shotgun (WGS) entry which is preliminary data.</text>
</comment>
<dbReference type="AlphaFoldDB" id="A0A5C4UWT9"/>
<dbReference type="Pfam" id="PF03358">
    <property type="entry name" value="FMN_red"/>
    <property type="match status" value="1"/>
</dbReference>
<name>A0A5C4UWT9_9ACTN</name>
<dbReference type="SUPFAM" id="SSF52218">
    <property type="entry name" value="Flavoproteins"/>
    <property type="match status" value="1"/>
</dbReference>
<proteinExistence type="predicted"/>
<dbReference type="RefSeq" id="WP_139647364.1">
    <property type="nucleotide sequence ID" value="NZ_BAAAZS010000162.1"/>
</dbReference>
<protein>
    <submittedName>
        <fullName evidence="6">Oxidoreductase</fullName>
    </submittedName>
</protein>
<evidence type="ECO:0000256" key="1">
    <source>
        <dbReference type="ARBA" id="ARBA00022630"/>
    </source>
</evidence>
<keyword evidence="1" id="KW-0285">Flavoprotein</keyword>
<dbReference type="OrthoDB" id="1643408at2"/>
<dbReference type="GO" id="GO:0016491">
    <property type="term" value="F:oxidoreductase activity"/>
    <property type="evidence" value="ECO:0007669"/>
    <property type="project" value="UniProtKB-KW"/>
</dbReference>
<dbReference type="InterPro" id="IPR029039">
    <property type="entry name" value="Flavoprotein-like_sf"/>
</dbReference>
<feature type="domain" description="NADPH-dependent FMN reductase-like" evidence="5">
    <location>
        <begin position="9"/>
        <end position="158"/>
    </location>
</feature>
<dbReference type="PANTHER" id="PTHR43408">
    <property type="entry name" value="FMN REDUCTASE (NADPH)"/>
    <property type="match status" value="1"/>
</dbReference>
<dbReference type="EMBL" id="VDGT01000016">
    <property type="protein sequence ID" value="TNM27733.1"/>
    <property type="molecule type" value="Genomic_DNA"/>
</dbReference>
<evidence type="ECO:0000313" key="6">
    <source>
        <dbReference type="EMBL" id="TNM27733.1"/>
    </source>
</evidence>
<feature type="compositionally biased region" description="Low complexity" evidence="4">
    <location>
        <begin position="195"/>
        <end position="205"/>
    </location>
</feature>
<evidence type="ECO:0000256" key="4">
    <source>
        <dbReference type="SAM" id="MobiDB-lite"/>
    </source>
</evidence>
<dbReference type="InterPro" id="IPR023932">
    <property type="entry name" value="CE1759_FMN_reduct"/>
</dbReference>
<dbReference type="PANTHER" id="PTHR43408:SF2">
    <property type="entry name" value="FMN REDUCTASE (NADPH)"/>
    <property type="match status" value="1"/>
</dbReference>
<keyword evidence="3" id="KW-0560">Oxidoreductase</keyword>
<evidence type="ECO:0000259" key="5">
    <source>
        <dbReference type="Pfam" id="PF03358"/>
    </source>
</evidence>